<name>A0ACB8SAG6_9AGAM</name>
<evidence type="ECO:0000313" key="2">
    <source>
        <dbReference type="Proteomes" id="UP000814033"/>
    </source>
</evidence>
<protein>
    <submittedName>
        <fullName evidence="1">Uncharacterized protein</fullName>
    </submittedName>
</protein>
<organism evidence="1 2">
    <name type="scientific">Auriscalpium vulgare</name>
    <dbReference type="NCBI Taxonomy" id="40419"/>
    <lineage>
        <taxon>Eukaryota</taxon>
        <taxon>Fungi</taxon>
        <taxon>Dikarya</taxon>
        <taxon>Basidiomycota</taxon>
        <taxon>Agaricomycotina</taxon>
        <taxon>Agaricomycetes</taxon>
        <taxon>Russulales</taxon>
        <taxon>Auriscalpiaceae</taxon>
        <taxon>Auriscalpium</taxon>
    </lineage>
</organism>
<reference evidence="1" key="1">
    <citation type="submission" date="2021-02" db="EMBL/GenBank/DDBJ databases">
        <authorList>
            <consortium name="DOE Joint Genome Institute"/>
            <person name="Ahrendt S."/>
            <person name="Looney B.P."/>
            <person name="Miyauchi S."/>
            <person name="Morin E."/>
            <person name="Drula E."/>
            <person name="Courty P.E."/>
            <person name="Chicoki N."/>
            <person name="Fauchery L."/>
            <person name="Kohler A."/>
            <person name="Kuo A."/>
            <person name="Labutti K."/>
            <person name="Pangilinan J."/>
            <person name="Lipzen A."/>
            <person name="Riley R."/>
            <person name="Andreopoulos W."/>
            <person name="He G."/>
            <person name="Johnson J."/>
            <person name="Barry K.W."/>
            <person name="Grigoriev I.V."/>
            <person name="Nagy L."/>
            <person name="Hibbett D."/>
            <person name="Henrissat B."/>
            <person name="Matheny P.B."/>
            <person name="Labbe J."/>
            <person name="Martin F."/>
        </authorList>
    </citation>
    <scope>NUCLEOTIDE SEQUENCE</scope>
    <source>
        <strain evidence="1">FP105234-sp</strain>
    </source>
</reference>
<gene>
    <name evidence="1" type="ORF">FA95DRAFT_1552353</name>
</gene>
<sequence length="316" mass="34304">MSMRSTTSTSRRPMSPTSVYEDVWDMSRVPPTTNELDAEEKRRRLKKARKLSQILGELPTEYGDEEKRDAGAADVGGPGVKASKRLSWSAIQVTGHPLSADIAHPLSTRPSLHLLTRTMSSRSPHASTRPTPTLSPVVDARTSSHFTRPSLDASVRSMPSSERGLESASRVSSSSQRSESRRRNGRPARATRPHDVPDLPSPVPGALSPLDGPSDPWEPPVSPRSPLANDKWRRKSMDASSARSSVHSSKASAHGEAPSVKPRRSKSLWSKKSGKSEGSEEGTGAVESEEAFRSGPISGKQRSLSVRRGRKLAQVR</sequence>
<proteinExistence type="predicted"/>
<dbReference type="EMBL" id="MU275840">
    <property type="protein sequence ID" value="KAI0053309.1"/>
    <property type="molecule type" value="Genomic_DNA"/>
</dbReference>
<accession>A0ACB8SAG6</accession>
<evidence type="ECO:0000313" key="1">
    <source>
        <dbReference type="EMBL" id="KAI0053309.1"/>
    </source>
</evidence>
<reference evidence="1" key="2">
    <citation type="journal article" date="2022" name="New Phytol.">
        <title>Evolutionary transition to the ectomycorrhizal habit in the genomes of a hyperdiverse lineage of mushroom-forming fungi.</title>
        <authorList>
            <person name="Looney B."/>
            <person name="Miyauchi S."/>
            <person name="Morin E."/>
            <person name="Drula E."/>
            <person name="Courty P.E."/>
            <person name="Kohler A."/>
            <person name="Kuo A."/>
            <person name="LaButti K."/>
            <person name="Pangilinan J."/>
            <person name="Lipzen A."/>
            <person name="Riley R."/>
            <person name="Andreopoulos W."/>
            <person name="He G."/>
            <person name="Johnson J."/>
            <person name="Nolan M."/>
            <person name="Tritt A."/>
            <person name="Barry K.W."/>
            <person name="Grigoriev I.V."/>
            <person name="Nagy L.G."/>
            <person name="Hibbett D."/>
            <person name="Henrissat B."/>
            <person name="Matheny P.B."/>
            <person name="Labbe J."/>
            <person name="Martin F.M."/>
        </authorList>
    </citation>
    <scope>NUCLEOTIDE SEQUENCE</scope>
    <source>
        <strain evidence="1">FP105234-sp</strain>
    </source>
</reference>
<comment type="caution">
    <text evidence="1">The sequence shown here is derived from an EMBL/GenBank/DDBJ whole genome shotgun (WGS) entry which is preliminary data.</text>
</comment>
<dbReference type="Proteomes" id="UP000814033">
    <property type="component" value="Unassembled WGS sequence"/>
</dbReference>
<keyword evidence="2" id="KW-1185">Reference proteome</keyword>